<keyword evidence="2 6" id="KW-0813">Transport</keyword>
<evidence type="ECO:0000256" key="4">
    <source>
        <dbReference type="ARBA" id="ARBA00022989"/>
    </source>
</evidence>
<dbReference type="Gene3D" id="1.10.3720.10">
    <property type="entry name" value="MetI-like"/>
    <property type="match status" value="1"/>
</dbReference>
<evidence type="ECO:0000256" key="1">
    <source>
        <dbReference type="ARBA" id="ARBA00004141"/>
    </source>
</evidence>
<feature type="transmembrane region" description="Helical" evidence="6">
    <location>
        <begin position="97"/>
        <end position="121"/>
    </location>
</feature>
<keyword evidence="4 6" id="KW-1133">Transmembrane helix</keyword>
<dbReference type="PANTHER" id="PTHR30177:SF32">
    <property type="entry name" value="GLYCINE BETAINE UPTAKE SYSTEM PERMEASE PROTEIN YEHW"/>
    <property type="match status" value="1"/>
</dbReference>
<dbReference type="FunFam" id="1.10.3720.10:FF:000001">
    <property type="entry name" value="Glycine betaine ABC transporter, permease"/>
    <property type="match status" value="1"/>
</dbReference>
<dbReference type="AlphaFoldDB" id="A0A2P5P880"/>
<dbReference type="Pfam" id="PF00528">
    <property type="entry name" value="BPD_transp_1"/>
    <property type="match status" value="1"/>
</dbReference>
<dbReference type="GO" id="GO:0055085">
    <property type="term" value="P:transmembrane transport"/>
    <property type="evidence" value="ECO:0007669"/>
    <property type="project" value="InterPro"/>
</dbReference>
<evidence type="ECO:0000256" key="3">
    <source>
        <dbReference type="ARBA" id="ARBA00022692"/>
    </source>
</evidence>
<feature type="transmembrane region" description="Helical" evidence="6">
    <location>
        <begin position="133"/>
        <end position="156"/>
    </location>
</feature>
<dbReference type="SUPFAM" id="SSF161098">
    <property type="entry name" value="MetI-like"/>
    <property type="match status" value="1"/>
</dbReference>
<name>A0A2P5P880_9CHLR</name>
<evidence type="ECO:0000256" key="6">
    <source>
        <dbReference type="RuleBase" id="RU363032"/>
    </source>
</evidence>
<dbReference type="InterPro" id="IPR035906">
    <property type="entry name" value="MetI-like_sf"/>
</dbReference>
<comment type="similarity">
    <text evidence="6">Belongs to the binding-protein-dependent transport system permease family.</text>
</comment>
<keyword evidence="8" id="KW-1185">Reference proteome</keyword>
<comment type="caution">
    <text evidence="7">The sequence shown here is derived from an EMBL/GenBank/DDBJ whole genome shotgun (WGS) entry which is preliminary data.</text>
</comment>
<gene>
    <name evidence="7" type="ORF">JP09_001100</name>
</gene>
<dbReference type="PROSITE" id="PS50928">
    <property type="entry name" value="ABC_TM1"/>
    <property type="match status" value="1"/>
</dbReference>
<protein>
    <submittedName>
        <fullName evidence="7">ABC transporter permease</fullName>
    </submittedName>
</protein>
<dbReference type="RefSeq" id="WP_102329997.1">
    <property type="nucleotide sequence ID" value="NZ_CP058566.2"/>
</dbReference>
<feature type="transmembrane region" description="Helical" evidence="6">
    <location>
        <begin position="223"/>
        <end position="242"/>
    </location>
</feature>
<organism evidence="7 8">
    <name type="scientific">Dehalogenimonas etheniformans</name>
    <dbReference type="NCBI Taxonomy" id="1536648"/>
    <lineage>
        <taxon>Bacteria</taxon>
        <taxon>Bacillati</taxon>
        <taxon>Chloroflexota</taxon>
        <taxon>Dehalococcoidia</taxon>
        <taxon>Dehalococcoidales</taxon>
        <taxon>Dehalococcoidaceae</taxon>
        <taxon>Dehalogenimonas</taxon>
    </lineage>
</organism>
<proteinExistence type="inferred from homology"/>
<dbReference type="Proteomes" id="UP000235653">
    <property type="component" value="Unassembled WGS sequence"/>
</dbReference>
<dbReference type="OrthoDB" id="9801163at2"/>
<dbReference type="CDD" id="cd06261">
    <property type="entry name" value="TM_PBP2"/>
    <property type="match status" value="1"/>
</dbReference>
<sequence>MSKKQRPIAKQPETRWIWLGLFTALFILVVSNDTWWRDAFGFLFPSQTEALHPRAPLRIFLWEHLRMVGISSFLSMAIGIPLGILTTRAWGKTLNPLVGHLTSLGQTFPPIAVLALAVPALGFGLKPAVLALFLYGLFPIVSSTSVALSGVPLTVLDSARGMGMTPVQSLFRVEIPLGLPVILGGIRISVMVNIGTAMIGALIGAGGLGSPVIAGLIQFNPAFILEGTLPAAFMAILASEFITTLELSAAHQPEPATAS</sequence>
<reference evidence="7 8" key="1">
    <citation type="journal article" date="2017" name="ISME J.">
        <title>Grape pomace compost harbors organohalide-respiring Dehalogenimonas species with novel reductive dehalogenase genes.</title>
        <authorList>
            <person name="Yang Y."/>
            <person name="Higgins S.A."/>
            <person name="Yan J."/>
            <person name="Simsir B."/>
            <person name="Chourey K."/>
            <person name="Iyer R."/>
            <person name="Hettich R.L."/>
            <person name="Baldwin B."/>
            <person name="Ogles D.M."/>
            <person name="Loffler F.E."/>
        </authorList>
    </citation>
    <scope>NUCLEOTIDE SEQUENCE [LARGE SCALE GENOMIC DNA]</scope>
    <source>
        <strain evidence="7 8">GP</strain>
    </source>
</reference>
<keyword evidence="3 6" id="KW-0812">Transmembrane</keyword>
<evidence type="ECO:0000313" key="8">
    <source>
        <dbReference type="Proteomes" id="UP000235653"/>
    </source>
</evidence>
<evidence type="ECO:0000313" key="7">
    <source>
        <dbReference type="EMBL" id="PPD58513.1"/>
    </source>
</evidence>
<keyword evidence="5 6" id="KW-0472">Membrane</keyword>
<dbReference type="InterPro" id="IPR000515">
    <property type="entry name" value="MetI-like"/>
</dbReference>
<evidence type="ECO:0000256" key="5">
    <source>
        <dbReference type="ARBA" id="ARBA00023136"/>
    </source>
</evidence>
<dbReference type="EMBL" id="JQAN02000006">
    <property type="protein sequence ID" value="PPD58513.1"/>
    <property type="molecule type" value="Genomic_DNA"/>
</dbReference>
<comment type="subcellular location">
    <subcellularLocation>
        <location evidence="6">Cell membrane</location>
        <topology evidence="6">Multi-pass membrane protein</topology>
    </subcellularLocation>
    <subcellularLocation>
        <location evidence="1">Membrane</location>
        <topology evidence="1">Multi-pass membrane protein</topology>
    </subcellularLocation>
</comment>
<dbReference type="PANTHER" id="PTHR30177">
    <property type="entry name" value="GLYCINE BETAINE/L-PROLINE TRANSPORT SYSTEM PERMEASE PROTEIN PROW"/>
    <property type="match status" value="1"/>
</dbReference>
<evidence type="ECO:0000256" key="2">
    <source>
        <dbReference type="ARBA" id="ARBA00022448"/>
    </source>
</evidence>
<accession>A0A2P5P880</accession>
<dbReference type="GO" id="GO:0005886">
    <property type="term" value="C:plasma membrane"/>
    <property type="evidence" value="ECO:0007669"/>
    <property type="project" value="UniProtKB-SubCell"/>
</dbReference>
<feature type="transmembrane region" description="Helical" evidence="6">
    <location>
        <begin position="65"/>
        <end position="85"/>
    </location>
</feature>
<dbReference type="InterPro" id="IPR051204">
    <property type="entry name" value="ABC_transp_perm/SBD"/>
</dbReference>
<feature type="transmembrane region" description="Helical" evidence="6">
    <location>
        <begin position="16"/>
        <end position="36"/>
    </location>
</feature>